<evidence type="ECO:0000313" key="3">
    <source>
        <dbReference type="Proteomes" id="UP000011782"/>
    </source>
</evidence>
<dbReference type="PATRIC" id="fig|1073353.3.peg.1187"/>
<dbReference type="NCBIfam" id="NF046095">
    <property type="entry name" value="flg_dep_Cj0814"/>
    <property type="match status" value="1"/>
</dbReference>
<accession>M3JBA3</accession>
<feature type="coiled-coil region" evidence="1">
    <location>
        <begin position="336"/>
        <end position="367"/>
    </location>
</feature>
<protein>
    <submittedName>
        <fullName evidence="2">Uncharacterized protein</fullName>
    </submittedName>
</protein>
<dbReference type="RefSeq" id="WP_002952190.1">
    <property type="nucleotide sequence ID" value="NZ_AOTD01000140.1"/>
</dbReference>
<proteinExistence type="predicted"/>
<dbReference type="Proteomes" id="UP000011782">
    <property type="component" value="Unassembled WGS sequence"/>
</dbReference>
<evidence type="ECO:0000256" key="1">
    <source>
        <dbReference type="SAM" id="Coils"/>
    </source>
</evidence>
<reference evidence="2 3" key="1">
    <citation type="submission" date="2013-02" db="EMBL/GenBank/DDBJ databases">
        <title>Co-occurrence of anaerobic bacteria in colorectal carcinomas.</title>
        <authorList>
            <person name="Holt R.A."/>
            <person name="Warren R.L."/>
            <person name="Allen-Vercoe E."/>
            <person name="Pleasance S."/>
            <person name="Freeman D.J."/>
            <person name="Watson P."/>
            <person name="Moore R."/>
            <person name="Cochrane K."/>
        </authorList>
    </citation>
    <scope>NUCLEOTIDE SEQUENCE [LARGE SCALE GENOMIC DNA]</scope>
    <source>
        <strain evidence="2 3">CC57C</strain>
    </source>
</reference>
<comment type="caution">
    <text evidence="2">The sequence shown here is derived from an EMBL/GenBank/DDBJ whole genome shotgun (WGS) entry which is preliminary data.</text>
</comment>
<gene>
    <name evidence="2" type="ORF">H740_05540</name>
</gene>
<keyword evidence="1" id="KW-0175">Coiled coil</keyword>
<sequence>MINALNNYSAFSRQSFSLNVNVKHGSKTEFLKQNEISQPDTAEHKFNEVLGYKVDEDGYFTSEFNEAAGIPKDYKIHSDTLKSLVNVNDKAIAFNKMFSKIDIAKTVGNAYKILSQVVGEDVLNSKESFNKEDLAKFPQGYEYEKSSLKVTKVNKNIYDYASARSAFDDKSGKTNMETLFFNSSYHELTTTPQYKPSTNIFDNNNGGKESENVSVFINPHGERYTNSDGSITKGGLIAAVINSNLDVREGETTVWGKMQGYDKSISGKEYRQKLDAFIDSRNIYGIKGSELDGLSKDYREYVLAFQKMQESLLPGSTALSGNSNITSDGKESKSLFEIMQEDMKEAQKRLEKLIEQEKRTQKMLDKNRKYDKELEQNTRKNLEELEVMMKFNAKSVDIKA</sequence>
<dbReference type="InterPro" id="IPR058078">
    <property type="entry name" value="Cj0814-like"/>
</dbReference>
<evidence type="ECO:0000313" key="2">
    <source>
        <dbReference type="EMBL" id="EMG30623.1"/>
    </source>
</evidence>
<dbReference type="AlphaFoldDB" id="M3JBA3"/>
<dbReference type="OrthoDB" id="5363613at2"/>
<dbReference type="EMBL" id="AOTD01000140">
    <property type="protein sequence ID" value="EMG30623.1"/>
    <property type="molecule type" value="Genomic_DNA"/>
</dbReference>
<dbReference type="STRING" id="1073353.H740_05540"/>
<organism evidence="2 3">
    <name type="scientific">Campylobacter showae CC57C</name>
    <dbReference type="NCBI Taxonomy" id="1073353"/>
    <lineage>
        <taxon>Bacteria</taxon>
        <taxon>Pseudomonadati</taxon>
        <taxon>Campylobacterota</taxon>
        <taxon>Epsilonproteobacteria</taxon>
        <taxon>Campylobacterales</taxon>
        <taxon>Campylobacteraceae</taxon>
        <taxon>Campylobacter</taxon>
    </lineage>
</organism>
<name>M3JBA3_9BACT</name>